<reference evidence="3" key="1">
    <citation type="submission" date="2024-10" db="EMBL/GenBank/DDBJ databases">
        <authorList>
            <person name="Ryan C."/>
        </authorList>
    </citation>
    <scope>NUCLEOTIDE SEQUENCE [LARGE SCALE GENOMIC DNA]</scope>
</reference>
<protein>
    <recommendedName>
        <fullName evidence="2">F-box domain-containing protein</fullName>
    </recommendedName>
</protein>
<dbReference type="InterPro" id="IPR001810">
    <property type="entry name" value="F-box_dom"/>
</dbReference>
<dbReference type="CDD" id="cd22157">
    <property type="entry name" value="F-box_AtFBW1-like"/>
    <property type="match status" value="1"/>
</dbReference>
<dbReference type="PANTHER" id="PTHR31111">
    <property type="entry name" value="BNAA05G37150D PROTEIN-RELATED"/>
    <property type="match status" value="1"/>
</dbReference>
<dbReference type="Proteomes" id="UP001497457">
    <property type="component" value="Chromosome 5rd"/>
</dbReference>
<dbReference type="AlphaFoldDB" id="A0ABC9EZ97"/>
<dbReference type="Gene3D" id="1.20.1280.50">
    <property type="match status" value="1"/>
</dbReference>
<dbReference type="Pfam" id="PF08268">
    <property type="entry name" value="FBA_3"/>
    <property type="match status" value="1"/>
</dbReference>
<feature type="compositionally biased region" description="Low complexity" evidence="1">
    <location>
        <begin position="1"/>
        <end position="14"/>
    </location>
</feature>
<evidence type="ECO:0000256" key="1">
    <source>
        <dbReference type="SAM" id="MobiDB-lite"/>
    </source>
</evidence>
<dbReference type="Pfam" id="PF12937">
    <property type="entry name" value="F-box-like"/>
    <property type="match status" value="1"/>
</dbReference>
<dbReference type="EMBL" id="OZ075115">
    <property type="protein sequence ID" value="CAL5066127.1"/>
    <property type="molecule type" value="Genomic_DNA"/>
</dbReference>
<dbReference type="SUPFAM" id="SSF81383">
    <property type="entry name" value="F-box domain"/>
    <property type="match status" value="1"/>
</dbReference>
<dbReference type="NCBIfam" id="TIGR01640">
    <property type="entry name" value="F_box_assoc_1"/>
    <property type="match status" value="1"/>
</dbReference>
<organism evidence="3 4">
    <name type="scientific">Urochloa decumbens</name>
    <dbReference type="NCBI Taxonomy" id="240449"/>
    <lineage>
        <taxon>Eukaryota</taxon>
        <taxon>Viridiplantae</taxon>
        <taxon>Streptophyta</taxon>
        <taxon>Embryophyta</taxon>
        <taxon>Tracheophyta</taxon>
        <taxon>Spermatophyta</taxon>
        <taxon>Magnoliopsida</taxon>
        <taxon>Liliopsida</taxon>
        <taxon>Poales</taxon>
        <taxon>Poaceae</taxon>
        <taxon>PACMAD clade</taxon>
        <taxon>Panicoideae</taxon>
        <taxon>Panicodae</taxon>
        <taxon>Paniceae</taxon>
        <taxon>Melinidinae</taxon>
        <taxon>Urochloa</taxon>
    </lineage>
</organism>
<evidence type="ECO:0000313" key="3">
    <source>
        <dbReference type="EMBL" id="CAL5066127.1"/>
    </source>
</evidence>
<dbReference type="InterPro" id="IPR013187">
    <property type="entry name" value="F-box-assoc_dom_typ3"/>
</dbReference>
<accession>A0ABC9EZ97</accession>
<gene>
    <name evidence="3" type="ORF">URODEC1_LOCUS100279</name>
</gene>
<feature type="region of interest" description="Disordered" evidence="1">
    <location>
        <begin position="1"/>
        <end position="22"/>
    </location>
</feature>
<name>A0ABC9EZ97_9POAL</name>
<proteinExistence type="predicted"/>
<keyword evidence="4" id="KW-1185">Reference proteome</keyword>
<sequence length="407" mass="46106">MASPEPSSSPPSRSMGHGAPAASNSGVLPADVLFDVLLRLPAKELCRLRAVCRAWRSLTFDPLFASAHAARHPLFLASFRDDRAHICVVDLCGTVVKRIPNAEGHQLLHTRLDLACVATARYGCRVLNPATGSVEILPERPADDHLNRENFRKLNTSFAFGRIATTGEYKVLRIFDRLSLHGFNEQQLFEVLTIQGASSSSSSGRAQWRARQSHDRFVEASSAIVVGEVVYFKVDRLYDAWIFAGISTSIKPDNIISFDLEREEWKGVLRGPIADIFFTDEYDDHLEDYRILWPELTLADLRGSLSLVHYRKSRRIIDLWVLKDFDTDLWVKEYVIQIELNFPTTEWRVKSLFMLEDGRIVIHFPKTGLVFIYDPRTNTSAQMGRRHLEAVAMYTGNLLSLQVGDML</sequence>
<dbReference type="PANTHER" id="PTHR31111:SF133">
    <property type="entry name" value="OS07G0196600 PROTEIN"/>
    <property type="match status" value="1"/>
</dbReference>
<feature type="domain" description="F-box" evidence="2">
    <location>
        <begin position="22"/>
        <end position="67"/>
    </location>
</feature>
<dbReference type="InterPro" id="IPR036047">
    <property type="entry name" value="F-box-like_dom_sf"/>
</dbReference>
<dbReference type="SMART" id="SM00256">
    <property type="entry name" value="FBOX"/>
    <property type="match status" value="1"/>
</dbReference>
<dbReference type="PROSITE" id="PS50181">
    <property type="entry name" value="FBOX"/>
    <property type="match status" value="1"/>
</dbReference>
<evidence type="ECO:0000313" key="4">
    <source>
        <dbReference type="Proteomes" id="UP001497457"/>
    </source>
</evidence>
<evidence type="ECO:0000259" key="2">
    <source>
        <dbReference type="PROSITE" id="PS50181"/>
    </source>
</evidence>
<dbReference type="InterPro" id="IPR017451">
    <property type="entry name" value="F-box-assoc_interact_dom"/>
</dbReference>